<sequence length="951" mass="109493">MRGLYPYDINCIRYDINSIEICEINIISQLNCPSILKFYGYSPLNFKGKPKPVIITEYASNGSLADILARERNSKTNHILNDTQKLIIIYGIASAMSYLHSHNIIHRDLKPDNILLDEFLFPKIADFGLSKNPDQMFENVSMKSINDVKGSPIYISPEIWNKCEYTKASDVYAFSLVLYEIVTNEKPFNKIEIFELWSKIHECYRPEIKSDVPEVYRRLIEKCWAEEPMNRPSFDDILNELKNNHDFITDSIQEKEFLKFVKYIDEYEVTFDSLKAVVPIIKSSMFNHIKINIISDDMSDYKIKIIEDFDSKCKLFPFVLYNNLDEESKKLVNEAEDSPKKQFVVGKYLIEGQFNFPQNSQIGIKYLKKSISNECLDALIYYCKMIIKGSLIPFNHKKKMIQLKIYGKLHKKEKNYLEAIKFFKKAIDQGNEEAMYEYAKIVYKSYSNEVIQYFIKAIDKGCTKAMYKYGRILKDQNKDEEALKYIKMAIDKDCTKALYYYSMLNDTQESIDYLKKAADKGHVEAMFKYGLKLKESSENKNEYQSIYQYGLIIVEGDGVPANPKEGSRFIQIAANNEITEAITYYGQMLFAGNGVDVDKEEASIYYRKAIEKGDAKAMACYGNMLENGNGIEMNKKEAIKYYKKAIEKGNHTAMNNYGHMLAKGEGVEVDIIEAIKYYKMAIDLGSARAMTNYGYILSKGKGVPINKEEAAKYYKMAIEKGYSIAMSNYASMLEHGKGVPVDKEQAAVYYKMASDQGWAPATTRYGFLLEHGKGVKMNKKEAIKYYKTAIDKGHSKAMYYYGCMLERGKGTKKDKKEVIKYYKMAINKDNEKAMCSYGRMLELGKGVEINKEEAVKYYKMAIDKGCEKAMYYYGSMLEHGNGVPQDKEEAMKYYKMAADKGSEKSLNDFNRIMSFIDEESSEVSTNSIKLLQDDENMNQSLSDDTEKAEET</sequence>
<dbReference type="SMART" id="SM00220">
    <property type="entry name" value="S_TKc"/>
    <property type="match status" value="1"/>
</dbReference>
<dbReference type="Gene3D" id="1.25.40.10">
    <property type="entry name" value="Tetratricopeptide repeat domain"/>
    <property type="match status" value="3"/>
</dbReference>
<dbReference type="SMART" id="SM00671">
    <property type="entry name" value="SEL1"/>
    <property type="match status" value="14"/>
</dbReference>
<protein>
    <recommendedName>
        <fullName evidence="3">Protein kinase domain-containing protein</fullName>
    </recommendedName>
</protein>
<dbReference type="EMBL" id="JAPFFF010000012">
    <property type="protein sequence ID" value="KAK8876138.1"/>
    <property type="molecule type" value="Genomic_DNA"/>
</dbReference>
<comment type="similarity">
    <text evidence="1">Belongs to the sel-1 family.</text>
</comment>
<dbReference type="Pfam" id="PF08238">
    <property type="entry name" value="Sel1"/>
    <property type="match status" value="14"/>
</dbReference>
<evidence type="ECO:0000313" key="4">
    <source>
        <dbReference type="EMBL" id="KAK8876138.1"/>
    </source>
</evidence>
<dbReference type="PROSITE" id="PS50011">
    <property type="entry name" value="PROTEIN_KINASE_DOM"/>
    <property type="match status" value="1"/>
</dbReference>
<dbReference type="InterPro" id="IPR001245">
    <property type="entry name" value="Ser-Thr/Tyr_kinase_cat_dom"/>
</dbReference>
<dbReference type="InterPro" id="IPR011009">
    <property type="entry name" value="Kinase-like_dom_sf"/>
</dbReference>
<dbReference type="Proteomes" id="UP001470230">
    <property type="component" value="Unassembled WGS sequence"/>
</dbReference>
<reference evidence="4 5" key="1">
    <citation type="submission" date="2024-04" db="EMBL/GenBank/DDBJ databases">
        <title>Tritrichomonas musculus Genome.</title>
        <authorList>
            <person name="Alves-Ferreira E."/>
            <person name="Grigg M."/>
            <person name="Lorenzi H."/>
            <person name="Galac M."/>
        </authorList>
    </citation>
    <scope>NUCLEOTIDE SEQUENCE [LARGE SCALE GENOMIC DNA]</scope>
    <source>
        <strain evidence="4 5">EAF2021</strain>
    </source>
</reference>
<organism evidence="4 5">
    <name type="scientific">Tritrichomonas musculus</name>
    <dbReference type="NCBI Taxonomy" id="1915356"/>
    <lineage>
        <taxon>Eukaryota</taxon>
        <taxon>Metamonada</taxon>
        <taxon>Parabasalia</taxon>
        <taxon>Tritrichomonadida</taxon>
        <taxon>Tritrichomonadidae</taxon>
        <taxon>Tritrichomonas</taxon>
    </lineage>
</organism>
<dbReference type="SUPFAM" id="SSF56112">
    <property type="entry name" value="Protein kinase-like (PK-like)"/>
    <property type="match status" value="1"/>
</dbReference>
<dbReference type="PANTHER" id="PTHR11102:SF160">
    <property type="entry name" value="ERAD-ASSOCIATED E3 UBIQUITIN-PROTEIN LIGASE COMPONENT HRD3"/>
    <property type="match status" value="1"/>
</dbReference>
<evidence type="ECO:0000313" key="5">
    <source>
        <dbReference type="Proteomes" id="UP001470230"/>
    </source>
</evidence>
<gene>
    <name evidence="4" type="ORF">M9Y10_006326</name>
</gene>
<dbReference type="PRINTS" id="PR00109">
    <property type="entry name" value="TYRKINASE"/>
</dbReference>
<dbReference type="InterPro" id="IPR011990">
    <property type="entry name" value="TPR-like_helical_dom_sf"/>
</dbReference>
<dbReference type="SUPFAM" id="SSF81901">
    <property type="entry name" value="HCP-like"/>
    <property type="match status" value="4"/>
</dbReference>
<dbReference type="Pfam" id="PF07714">
    <property type="entry name" value="PK_Tyr_Ser-Thr"/>
    <property type="match status" value="1"/>
</dbReference>
<dbReference type="InterPro" id="IPR008271">
    <property type="entry name" value="Ser/Thr_kinase_AS"/>
</dbReference>
<evidence type="ECO:0000256" key="2">
    <source>
        <dbReference type="SAM" id="MobiDB-lite"/>
    </source>
</evidence>
<comment type="caution">
    <text evidence="4">The sequence shown here is derived from an EMBL/GenBank/DDBJ whole genome shotgun (WGS) entry which is preliminary data.</text>
</comment>
<feature type="domain" description="Protein kinase" evidence="3">
    <location>
        <begin position="1"/>
        <end position="248"/>
    </location>
</feature>
<keyword evidence="5" id="KW-1185">Reference proteome</keyword>
<dbReference type="PROSITE" id="PS00108">
    <property type="entry name" value="PROTEIN_KINASE_ST"/>
    <property type="match status" value="1"/>
</dbReference>
<feature type="region of interest" description="Disordered" evidence="2">
    <location>
        <begin position="919"/>
        <end position="951"/>
    </location>
</feature>
<dbReference type="InterPro" id="IPR000719">
    <property type="entry name" value="Prot_kinase_dom"/>
</dbReference>
<evidence type="ECO:0000259" key="3">
    <source>
        <dbReference type="PROSITE" id="PS50011"/>
    </source>
</evidence>
<name>A0ABR2JF16_9EUKA</name>
<evidence type="ECO:0000256" key="1">
    <source>
        <dbReference type="ARBA" id="ARBA00038101"/>
    </source>
</evidence>
<accession>A0ABR2JF16</accession>
<proteinExistence type="inferred from homology"/>
<dbReference type="InterPro" id="IPR050767">
    <property type="entry name" value="Sel1_AlgK"/>
</dbReference>
<dbReference type="InterPro" id="IPR006597">
    <property type="entry name" value="Sel1-like"/>
</dbReference>
<dbReference type="PANTHER" id="PTHR11102">
    <property type="entry name" value="SEL-1-LIKE PROTEIN"/>
    <property type="match status" value="1"/>
</dbReference>
<dbReference type="Gene3D" id="1.10.510.10">
    <property type="entry name" value="Transferase(Phosphotransferase) domain 1"/>
    <property type="match status" value="1"/>
</dbReference>